<dbReference type="STRING" id="1403190.A0A0F0I4V7"/>
<evidence type="ECO:0000256" key="3">
    <source>
        <dbReference type="ARBA" id="ARBA00025065"/>
    </source>
</evidence>
<dbReference type="AlphaFoldDB" id="A0A0F0I4V7"/>
<dbReference type="InterPro" id="IPR018170">
    <property type="entry name" value="Aldo/ket_reductase_CS"/>
</dbReference>
<comment type="catalytic activity">
    <reaction evidence="6">
        <text>xylitol + NAD(+) = D-xylose + NADH + H(+)</text>
        <dbReference type="Rhea" id="RHEA:27441"/>
        <dbReference type="ChEBI" id="CHEBI:15378"/>
        <dbReference type="ChEBI" id="CHEBI:17151"/>
        <dbReference type="ChEBI" id="CHEBI:53455"/>
        <dbReference type="ChEBI" id="CHEBI:57540"/>
        <dbReference type="ChEBI" id="CHEBI:57945"/>
        <dbReference type="EC" id="1.1.1.307"/>
    </reaction>
</comment>
<reference evidence="8 9" key="1">
    <citation type="submission" date="2015-02" db="EMBL/GenBank/DDBJ databases">
        <title>Draft genome sequence of Aspergillus parasiticus SU-1.</title>
        <authorList>
            <person name="Yu J."/>
            <person name="Fedorova N."/>
            <person name="Yin Y."/>
            <person name="Losada L."/>
            <person name="Zafar N."/>
            <person name="Taujale R."/>
            <person name="Ehrlich K.C."/>
            <person name="Bhatnagar D."/>
            <person name="Cleveland T.E."/>
            <person name="Bennett J.W."/>
            <person name="Nierman W.C."/>
        </authorList>
    </citation>
    <scope>NUCLEOTIDE SEQUENCE [LARGE SCALE GENOMIC DNA]</scope>
    <source>
        <strain evidence="9">ATCC 56775 / NRRL 5862 / SRRC 143 / SU-1</strain>
    </source>
</reference>
<comment type="catalytic activity">
    <reaction evidence="5">
        <text>xylitol + NADP(+) = D-xylose + NADPH + H(+)</text>
        <dbReference type="Rhea" id="RHEA:27445"/>
        <dbReference type="ChEBI" id="CHEBI:15378"/>
        <dbReference type="ChEBI" id="CHEBI:17151"/>
        <dbReference type="ChEBI" id="CHEBI:53455"/>
        <dbReference type="ChEBI" id="CHEBI:57783"/>
        <dbReference type="ChEBI" id="CHEBI:58349"/>
        <dbReference type="EC" id="1.1.1.307"/>
    </reaction>
</comment>
<dbReference type="CDD" id="cd19075">
    <property type="entry name" value="AKR_AKR7A1-5"/>
    <property type="match status" value="1"/>
</dbReference>
<keyword evidence="2" id="KW-0560">Oxidoreductase</keyword>
<evidence type="ECO:0000313" key="8">
    <source>
        <dbReference type="EMBL" id="KJK62211.1"/>
    </source>
</evidence>
<dbReference type="PRINTS" id="PR00069">
    <property type="entry name" value="ALDKETRDTASE"/>
</dbReference>
<accession>A0A0F0I4V7</accession>
<evidence type="ECO:0000256" key="4">
    <source>
        <dbReference type="ARBA" id="ARBA00038157"/>
    </source>
</evidence>
<evidence type="ECO:0000256" key="5">
    <source>
        <dbReference type="ARBA" id="ARBA00047534"/>
    </source>
</evidence>
<comment type="function">
    <text evidence="3">Catalyzes the initial reaction in the xylose utilization pathway by reducing D-xylose into xylitol. Xylose is a major component of hemicelluloses such as xylan. Most fungi utilize D-xylose via three enzymatic reactions, xylose reductase (XR), xylitol dehydrogenase (XDH), and xylulokinase, to form xylulose 5-phosphate, which enters pentose phosphate pathway.</text>
</comment>
<dbReference type="PANTHER" id="PTHR43364">
    <property type="entry name" value="NADH-SPECIFIC METHYLGLYOXAL REDUCTASE-RELATED"/>
    <property type="match status" value="1"/>
</dbReference>
<evidence type="ECO:0000259" key="7">
    <source>
        <dbReference type="Pfam" id="PF00248"/>
    </source>
</evidence>
<dbReference type="SUPFAM" id="SSF51430">
    <property type="entry name" value="NAD(P)-linked oxidoreductase"/>
    <property type="match status" value="1"/>
</dbReference>
<comment type="similarity">
    <text evidence="4">Belongs to the aldo/keto reductase family. Aldo/keto reductase 2 subfamily.</text>
</comment>
<organism evidence="8 9">
    <name type="scientific">Aspergillus parasiticus (strain ATCC 56775 / NRRL 5862 / SRRC 143 / SU-1)</name>
    <dbReference type="NCBI Taxonomy" id="1403190"/>
    <lineage>
        <taxon>Eukaryota</taxon>
        <taxon>Fungi</taxon>
        <taxon>Dikarya</taxon>
        <taxon>Ascomycota</taxon>
        <taxon>Pezizomycotina</taxon>
        <taxon>Eurotiomycetes</taxon>
        <taxon>Eurotiomycetidae</taxon>
        <taxon>Eurotiales</taxon>
        <taxon>Aspergillaceae</taxon>
        <taxon>Aspergillus</taxon>
        <taxon>Aspergillus subgen. Circumdati</taxon>
    </lineage>
</organism>
<dbReference type="Proteomes" id="UP000033540">
    <property type="component" value="Unassembled WGS sequence"/>
</dbReference>
<dbReference type="InterPro" id="IPR050523">
    <property type="entry name" value="AKR_Detox_Biosynth"/>
</dbReference>
<dbReference type="InterPro" id="IPR036812">
    <property type="entry name" value="NAD(P)_OxRdtase_dom_sf"/>
</dbReference>
<evidence type="ECO:0000256" key="6">
    <source>
        <dbReference type="ARBA" id="ARBA00049485"/>
    </source>
</evidence>
<evidence type="ECO:0000256" key="2">
    <source>
        <dbReference type="ARBA" id="ARBA00023002"/>
    </source>
</evidence>
<proteinExistence type="inferred from homology"/>
<evidence type="ECO:0000256" key="1">
    <source>
        <dbReference type="ARBA" id="ARBA00012845"/>
    </source>
</evidence>
<dbReference type="PROSITE" id="PS00062">
    <property type="entry name" value="ALDOKETO_REDUCTASE_2"/>
    <property type="match status" value="1"/>
</dbReference>
<dbReference type="PANTHER" id="PTHR43364:SF4">
    <property type="entry name" value="NAD(P)-LINKED OXIDOREDUCTASE SUPERFAMILY PROTEIN"/>
    <property type="match status" value="1"/>
</dbReference>
<dbReference type="EC" id="1.1.1.307" evidence="1"/>
<sequence>MASTNINIIFGGMTVGQAGLDGCRQTTPEEVKDVLDVFQRHGHSDIDTSRAYGNGTSESLLGESRWQERNLRIHTKIYPTANYGAIPDAYTLGADDLRRALNRSLEALKTDRVDLWYLHAPDRNTPLEVTMQEVDKLHREGKFKRLGISNFMSWEVAQMCEICDRHGWIRPSVYQGIYNPLHRAIEAELLPCLRHYNIALYAFQPLAGGLLTGRYNLETTSFAAGARYDPNNKQSSTMNDRYWNKTTFAALEIIQTAAQKHDLTVAECAYRWLVHHSVLDKQHGDALIIGASSVKQLEGNLADSEKEPLPEDVVQAMEQAWQLIQEPIRKYWH</sequence>
<feature type="domain" description="NADP-dependent oxidoreductase" evidence="7">
    <location>
        <begin position="7"/>
        <end position="321"/>
    </location>
</feature>
<dbReference type="OrthoDB" id="48988at2759"/>
<gene>
    <name evidence="8" type="ORF">P875_00095545</name>
</gene>
<dbReference type="EMBL" id="JZEE01000627">
    <property type="protein sequence ID" value="KJK62211.1"/>
    <property type="molecule type" value="Genomic_DNA"/>
</dbReference>
<name>A0A0F0I4V7_ASPPU</name>
<dbReference type="InterPro" id="IPR023210">
    <property type="entry name" value="NADP_OxRdtase_dom"/>
</dbReference>
<dbReference type="Gene3D" id="3.20.20.100">
    <property type="entry name" value="NADP-dependent oxidoreductase domain"/>
    <property type="match status" value="1"/>
</dbReference>
<evidence type="ECO:0000313" key="9">
    <source>
        <dbReference type="Proteomes" id="UP000033540"/>
    </source>
</evidence>
<dbReference type="Pfam" id="PF00248">
    <property type="entry name" value="Aldo_ket_red"/>
    <property type="match status" value="1"/>
</dbReference>
<dbReference type="GO" id="GO:0016491">
    <property type="term" value="F:oxidoreductase activity"/>
    <property type="evidence" value="ECO:0007669"/>
    <property type="project" value="UniProtKB-KW"/>
</dbReference>
<protein>
    <recommendedName>
        <fullName evidence="1">D-xylose reductase [NAD(P)H]</fullName>
        <ecNumber evidence="1">1.1.1.307</ecNumber>
    </recommendedName>
</protein>
<comment type="caution">
    <text evidence="8">The sequence shown here is derived from an EMBL/GenBank/DDBJ whole genome shotgun (WGS) entry which is preliminary data.</text>
</comment>
<dbReference type="InterPro" id="IPR020471">
    <property type="entry name" value="AKR"/>
</dbReference>